<keyword evidence="5" id="KW-1185">Reference proteome</keyword>
<evidence type="ECO:0000313" key="5">
    <source>
        <dbReference type="Proteomes" id="UP000005203"/>
    </source>
</evidence>
<keyword evidence="1" id="KW-0862">Zinc</keyword>
<dbReference type="GO" id="GO:0008270">
    <property type="term" value="F:zinc ion binding"/>
    <property type="evidence" value="ECO:0007669"/>
    <property type="project" value="UniProtKB-UniRule"/>
</dbReference>
<accession>A0A8B6YRU4</accession>
<evidence type="ECO:0000259" key="3">
    <source>
        <dbReference type="PROSITE" id="PS51083"/>
    </source>
</evidence>
<dbReference type="PANTHER" id="PTHR15555">
    <property type="entry name" value="ZINC FINGER HIT DOMAIN CONTAINING PROTEIN 2 PROTEIN FON -RELATED"/>
    <property type="match status" value="1"/>
</dbReference>
<dbReference type="AlphaFoldDB" id="A0A7M7GRR1"/>
<dbReference type="Gene3D" id="3.30.60.190">
    <property type="match status" value="1"/>
</dbReference>
<accession>A0A7M7GRR1</accession>
<organism evidence="4">
    <name type="scientific">Apis mellifera</name>
    <name type="common">Honeybee</name>
    <dbReference type="NCBI Taxonomy" id="7460"/>
    <lineage>
        <taxon>Eukaryota</taxon>
        <taxon>Metazoa</taxon>
        <taxon>Ecdysozoa</taxon>
        <taxon>Arthropoda</taxon>
        <taxon>Hexapoda</taxon>
        <taxon>Insecta</taxon>
        <taxon>Pterygota</taxon>
        <taxon>Neoptera</taxon>
        <taxon>Endopterygota</taxon>
        <taxon>Hymenoptera</taxon>
        <taxon>Apocrita</taxon>
        <taxon>Aculeata</taxon>
        <taxon>Apoidea</taxon>
        <taxon>Anthophila</taxon>
        <taxon>Apidae</taxon>
        <taxon>Apis</taxon>
    </lineage>
</organism>
<evidence type="ECO:0000313" key="6">
    <source>
        <dbReference type="RefSeq" id="XP_006557331.2"/>
    </source>
</evidence>
<keyword evidence="1" id="KW-0863">Zinc-finger</keyword>
<dbReference type="EnsemblMetazoa" id="XM_006557268">
    <property type="protein sequence ID" value="XP_006557331"/>
    <property type="gene ID" value="LOC100578259"/>
</dbReference>
<sequence length="373" mass="44110">MDIRETSSTNINNICKLCNKHPHIYICPRCEIKYCSVDCYKSEAHLECSESFYKQCVINELKSQEKNAEDRQKMLKILKRVHEQDLEDMETLENNEIDEESEEQLDSDDEENISDLEKRLYNINLDNADEVWSVLTNAEKQEFEALIKNGDIDKFLPKWIPWWIHCTKKKLVEDMDQTYDEQSQKLPSLIDVPIFNELQKASPNVEYNIINVIYAYAYIANYYNGDYLNCPVEATILFLDLSENMKYNKVYENSESAITSIVHKIISCNWLPQDEQTLLAFKEAGNIIMQGENSENKYLYIAVALSELYRLLIAATKEILKNKNDSENKKFFKKFVRYKIDNINLSKKMLFLYRKKLEYYLSWTKNCNINMYI</sequence>
<proteinExistence type="predicted"/>
<feature type="region of interest" description="Disordered" evidence="2">
    <location>
        <begin position="88"/>
        <end position="111"/>
    </location>
</feature>
<keyword evidence="1" id="KW-0479">Metal-binding</keyword>
<evidence type="ECO:0000256" key="2">
    <source>
        <dbReference type="SAM" id="MobiDB-lite"/>
    </source>
</evidence>
<dbReference type="InterPro" id="IPR007529">
    <property type="entry name" value="Znf_HIT"/>
</dbReference>
<protein>
    <submittedName>
        <fullName evidence="6">Zinc finger HIT domain-containing protein 2</fullName>
    </submittedName>
</protein>
<reference evidence="4" key="1">
    <citation type="submission" date="2021-01" db="UniProtKB">
        <authorList>
            <consortium name="EnsemblMetazoa"/>
        </authorList>
    </citation>
    <scope>IDENTIFICATION</scope>
    <source>
        <strain evidence="4">DH4</strain>
    </source>
</reference>
<dbReference type="RefSeq" id="XP_006557331.2">
    <property type="nucleotide sequence ID" value="XM_006557268.3"/>
</dbReference>
<gene>
    <name evidence="6" type="primary">LOC100578259</name>
</gene>
<dbReference type="PROSITE" id="PS51083">
    <property type="entry name" value="ZF_HIT"/>
    <property type="match status" value="1"/>
</dbReference>
<dbReference type="SUPFAM" id="SSF144232">
    <property type="entry name" value="HIT/MYND zinc finger-like"/>
    <property type="match status" value="1"/>
</dbReference>
<dbReference type="InterPro" id="IPR039646">
    <property type="entry name" value="ZNHIT2"/>
</dbReference>
<dbReference type="OrthoDB" id="10005492at2759"/>
<dbReference type="CDD" id="cd23024">
    <property type="entry name" value="zf-HIT_ZNHIT2-3"/>
    <property type="match status" value="1"/>
</dbReference>
<evidence type="ECO:0000256" key="1">
    <source>
        <dbReference type="PROSITE-ProRule" id="PRU00453"/>
    </source>
</evidence>
<reference evidence="6" key="2">
    <citation type="submission" date="2025-04" db="UniProtKB">
        <authorList>
            <consortium name="RefSeq"/>
        </authorList>
    </citation>
    <scope>IDENTIFICATION</scope>
    <source>
        <strain evidence="6">DH4</strain>
        <tissue evidence="6">Whole body</tissue>
    </source>
</reference>
<dbReference type="Pfam" id="PF04438">
    <property type="entry name" value="zf-HIT"/>
    <property type="match status" value="1"/>
</dbReference>
<dbReference type="GeneID" id="100578259"/>
<name>A0A7M7GRR1_APIME</name>
<evidence type="ECO:0000313" key="4">
    <source>
        <dbReference type="EnsemblMetazoa" id="XP_006557331"/>
    </source>
</evidence>
<dbReference type="PANTHER" id="PTHR15555:SF0">
    <property type="entry name" value="ZINC FINGER HIT DOMAIN-CONTAINING PROTEIN 2"/>
    <property type="match status" value="1"/>
</dbReference>
<dbReference type="KEGG" id="ame:100578259"/>
<feature type="domain" description="HIT-type" evidence="3">
    <location>
        <begin position="15"/>
        <end position="48"/>
    </location>
</feature>
<dbReference type="Proteomes" id="UP000005203">
    <property type="component" value="Linkage group LG8"/>
</dbReference>